<name>A0ABR1F2J9_9ASCO</name>
<dbReference type="Proteomes" id="UP001498771">
    <property type="component" value="Unassembled WGS sequence"/>
</dbReference>
<dbReference type="InterPro" id="IPR047139">
    <property type="entry name" value="ANKZ1/VMS1"/>
</dbReference>
<sequence>MSSKPSPFYVYSLPATLLASLTPTSFSTSYNPEPAEETISLTPASDPVPQSFNTPTSGRCNTCDLDTESLEDQRAHFKSDLHRFNVKRKIAGQDAVGQAEFEKLLDELEESISGSDSDSDDSDVDKVSALFGKSSLAAVPEDETEQAKVHKSPFHTFDSPLLPSDEVLAIYKCLFPAESSDEGLELIKKQQFTSDEAKGKETPVSAIFMLGGGHFAGAVISHTQNMAKKNDPVTVLLHKTVHRYTTRRKQGGSQSANDNAKGKASSAGSSIRRHNEAMLEKEVRELLEEWKPYLDRASHIFIRANGRQNRGVFFGYEGAVLNSRDSRVKGIPFTTRRATGDEVKRVWGELTRPRIAKREMFMPKPVSKPVVAPAATAATAAEKKEPEEKELTPEELHTMQIVAMVKKSRLNPLGSYLAANKLTADFRFEPAAQYHHTPTALHLAASLSLPRMVTYLLITGKADPTISSEEGRTAWELSGDRATREAFRLARGELEGKSSWDWAKSGVGSALTKRDIAEREAKEKAELASERAEAVRRLEQQQQQKQQQQKTATAGGKKLASSVVTGVSANEQLLAGLTPEARMRIERERRARAVEARMAAARRQ</sequence>
<feature type="compositionally biased region" description="Low complexity" evidence="11">
    <location>
        <begin position="540"/>
        <end position="550"/>
    </location>
</feature>
<keyword evidence="8" id="KW-0040">ANK repeat</keyword>
<evidence type="ECO:0000256" key="10">
    <source>
        <dbReference type="PROSITE-ProRule" id="PRU01389"/>
    </source>
</evidence>
<evidence type="ECO:0000256" key="3">
    <source>
        <dbReference type="ARBA" id="ARBA00022490"/>
    </source>
</evidence>
<evidence type="ECO:0000256" key="5">
    <source>
        <dbReference type="ARBA" id="ARBA00022737"/>
    </source>
</evidence>
<accession>A0ABR1F2J9</accession>
<gene>
    <name evidence="13" type="ORF">BZA70DRAFT_268480</name>
</gene>
<evidence type="ECO:0000256" key="6">
    <source>
        <dbReference type="ARBA" id="ARBA00022759"/>
    </source>
</evidence>
<dbReference type="GeneID" id="90036676"/>
<keyword evidence="7 10" id="KW-0378">Hydrolase</keyword>
<evidence type="ECO:0000313" key="13">
    <source>
        <dbReference type="EMBL" id="KAK7204067.1"/>
    </source>
</evidence>
<evidence type="ECO:0000256" key="11">
    <source>
        <dbReference type="SAM" id="MobiDB-lite"/>
    </source>
</evidence>
<comment type="similarity">
    <text evidence="2 10">Belongs to the ANKZF1/VMS1 family.</text>
</comment>
<dbReference type="PANTHER" id="PTHR16036:SF2">
    <property type="entry name" value="TRNA ENDONUCLEASE ANKZF1"/>
    <property type="match status" value="1"/>
</dbReference>
<feature type="region of interest" description="Disordered" evidence="11">
    <location>
        <begin position="28"/>
        <end position="56"/>
    </location>
</feature>
<dbReference type="EMBL" id="JBBJBU010000009">
    <property type="protein sequence ID" value="KAK7204067.1"/>
    <property type="molecule type" value="Genomic_DNA"/>
</dbReference>
<keyword evidence="9" id="KW-0175">Coiled coil</keyword>
<dbReference type="InterPro" id="IPR041175">
    <property type="entry name" value="VLRF1/Vms1"/>
</dbReference>
<protein>
    <recommendedName>
        <fullName evidence="12">VLRF1 domain-containing protein</fullName>
    </recommendedName>
</protein>
<feature type="active site" evidence="10">
    <location>
        <position position="254"/>
    </location>
</feature>
<dbReference type="PROSITE" id="PS52044">
    <property type="entry name" value="VLRF1"/>
    <property type="match status" value="1"/>
</dbReference>
<evidence type="ECO:0000256" key="2">
    <source>
        <dbReference type="ARBA" id="ARBA00009262"/>
    </source>
</evidence>
<keyword evidence="5" id="KW-0677">Repeat</keyword>
<evidence type="ECO:0000313" key="14">
    <source>
        <dbReference type="Proteomes" id="UP001498771"/>
    </source>
</evidence>
<proteinExistence type="inferred from homology"/>
<feature type="domain" description="VLRF1" evidence="12">
    <location>
        <begin position="201"/>
        <end position="353"/>
    </location>
</feature>
<comment type="domain">
    <text evidence="10">The VLRF1 domain mediates binding to the 60S ribosomal subunit.</text>
</comment>
<comment type="subcellular location">
    <subcellularLocation>
        <location evidence="1">Cytoplasm</location>
    </subcellularLocation>
</comment>
<evidence type="ECO:0000259" key="12">
    <source>
        <dbReference type="PROSITE" id="PS52044"/>
    </source>
</evidence>
<keyword evidence="3 10" id="KW-0963">Cytoplasm</keyword>
<reference evidence="13 14" key="1">
    <citation type="submission" date="2024-03" db="EMBL/GenBank/DDBJ databases">
        <title>Genome-scale model development and genomic sequencing of the oleaginous clade Lipomyces.</title>
        <authorList>
            <consortium name="Lawrence Berkeley National Laboratory"/>
            <person name="Czajka J.J."/>
            <person name="Han Y."/>
            <person name="Kim J."/>
            <person name="Mondo S.J."/>
            <person name="Hofstad B.A."/>
            <person name="Robles A."/>
            <person name="Haridas S."/>
            <person name="Riley R."/>
            <person name="LaButti K."/>
            <person name="Pangilinan J."/>
            <person name="Andreopoulos W."/>
            <person name="Lipzen A."/>
            <person name="Yan J."/>
            <person name="Wang M."/>
            <person name="Ng V."/>
            <person name="Grigoriev I.V."/>
            <person name="Spatafora J.W."/>
            <person name="Magnuson J.K."/>
            <person name="Baker S.E."/>
            <person name="Pomraning K.R."/>
        </authorList>
    </citation>
    <scope>NUCLEOTIDE SEQUENCE [LARGE SCALE GENOMIC DNA]</scope>
    <source>
        <strain evidence="13 14">Phaff 52-87</strain>
    </source>
</reference>
<organism evidence="13 14">
    <name type="scientific">Myxozyma melibiosi</name>
    <dbReference type="NCBI Taxonomy" id="54550"/>
    <lineage>
        <taxon>Eukaryota</taxon>
        <taxon>Fungi</taxon>
        <taxon>Dikarya</taxon>
        <taxon>Ascomycota</taxon>
        <taxon>Saccharomycotina</taxon>
        <taxon>Lipomycetes</taxon>
        <taxon>Lipomycetales</taxon>
        <taxon>Lipomycetaceae</taxon>
        <taxon>Myxozyma</taxon>
    </lineage>
</organism>
<dbReference type="PANTHER" id="PTHR16036">
    <property type="entry name" value="ANKYRIN REPEAT AND ZINC FINGER DOMAIN-CONTAINING PROTEIN 1"/>
    <property type="match status" value="1"/>
</dbReference>
<keyword evidence="4 10" id="KW-0540">Nuclease</keyword>
<feature type="region of interest" description="Disordered" evidence="11">
    <location>
        <begin position="244"/>
        <end position="275"/>
    </location>
</feature>
<evidence type="ECO:0000256" key="9">
    <source>
        <dbReference type="ARBA" id="ARBA00023054"/>
    </source>
</evidence>
<evidence type="ECO:0000256" key="1">
    <source>
        <dbReference type="ARBA" id="ARBA00004496"/>
    </source>
</evidence>
<dbReference type="Pfam" id="PF18826">
    <property type="entry name" value="bVLRF1"/>
    <property type="match status" value="1"/>
</dbReference>
<comment type="caution">
    <text evidence="13">The sequence shown here is derived from an EMBL/GenBank/DDBJ whole genome shotgun (WGS) entry which is preliminary data.</text>
</comment>
<keyword evidence="6 10" id="KW-0255">Endonuclease</keyword>
<feature type="compositionally biased region" description="Polar residues" evidence="11">
    <location>
        <begin position="39"/>
        <end position="56"/>
    </location>
</feature>
<dbReference type="RefSeq" id="XP_064767100.1">
    <property type="nucleotide sequence ID" value="XM_064911164.1"/>
</dbReference>
<evidence type="ECO:0000256" key="4">
    <source>
        <dbReference type="ARBA" id="ARBA00022722"/>
    </source>
</evidence>
<feature type="region of interest" description="Disordered" evidence="11">
    <location>
        <begin position="533"/>
        <end position="561"/>
    </location>
</feature>
<evidence type="ECO:0000256" key="7">
    <source>
        <dbReference type="ARBA" id="ARBA00022801"/>
    </source>
</evidence>
<evidence type="ECO:0000256" key="8">
    <source>
        <dbReference type="ARBA" id="ARBA00023043"/>
    </source>
</evidence>
<keyword evidence="14" id="KW-1185">Reference proteome</keyword>